<dbReference type="EMBL" id="CP003154">
    <property type="protein sequence ID" value="AFL72440.1"/>
    <property type="molecule type" value="Genomic_DNA"/>
</dbReference>
<dbReference type="PANTHER" id="PTHR30531:SF12">
    <property type="entry name" value="FLAGELLAR BIOSYNTHETIC PROTEIN FLHB"/>
    <property type="match status" value="1"/>
</dbReference>
<dbReference type="PANTHER" id="PTHR30531">
    <property type="entry name" value="FLAGELLAR BIOSYNTHETIC PROTEIN FLHB"/>
    <property type="match status" value="1"/>
</dbReference>
<feature type="compositionally biased region" description="Acidic residues" evidence="14">
    <location>
        <begin position="358"/>
        <end position="370"/>
    </location>
</feature>
<dbReference type="AlphaFoldDB" id="U3GJL3"/>
<evidence type="ECO:0000256" key="10">
    <source>
        <dbReference type="ARBA" id="ARBA00023136"/>
    </source>
</evidence>
<organism evidence="15 16">
    <name type="scientific">Thiocystis violascens (strain ATCC 17096 / DSM 198 / 6111)</name>
    <name type="common">Chromatium violascens</name>
    <dbReference type="NCBI Taxonomy" id="765911"/>
    <lineage>
        <taxon>Bacteria</taxon>
        <taxon>Pseudomonadati</taxon>
        <taxon>Pseudomonadota</taxon>
        <taxon>Gammaproteobacteria</taxon>
        <taxon>Chromatiales</taxon>
        <taxon>Chromatiaceae</taxon>
        <taxon>Thiocystis</taxon>
    </lineage>
</organism>
<dbReference type="RefSeq" id="WP_014776944.1">
    <property type="nucleotide sequence ID" value="NC_018012.1"/>
</dbReference>
<proteinExistence type="inferred from homology"/>
<comment type="similarity">
    <text evidence="2 13">Belongs to the type III secretion exporter family.</text>
</comment>
<evidence type="ECO:0000256" key="13">
    <source>
        <dbReference type="RuleBase" id="RU364091"/>
    </source>
</evidence>
<dbReference type="InterPro" id="IPR029025">
    <property type="entry name" value="T3SS_substrate_exporter_C"/>
</dbReference>
<dbReference type="InterPro" id="IPR006136">
    <property type="entry name" value="FlhB"/>
</dbReference>
<dbReference type="GO" id="GO:0044780">
    <property type="term" value="P:bacterial-type flagellum assembly"/>
    <property type="evidence" value="ECO:0007669"/>
    <property type="project" value="InterPro"/>
</dbReference>
<dbReference type="GO" id="GO:0005886">
    <property type="term" value="C:plasma membrane"/>
    <property type="evidence" value="ECO:0007669"/>
    <property type="project" value="UniProtKB-SubCell"/>
</dbReference>
<keyword evidence="15" id="KW-0969">Cilium</keyword>
<evidence type="ECO:0000256" key="9">
    <source>
        <dbReference type="ARBA" id="ARBA00022989"/>
    </source>
</evidence>
<evidence type="ECO:0000256" key="7">
    <source>
        <dbReference type="ARBA" id="ARBA00022795"/>
    </source>
</evidence>
<evidence type="ECO:0000256" key="4">
    <source>
        <dbReference type="ARBA" id="ARBA00022448"/>
    </source>
</evidence>
<evidence type="ECO:0000256" key="8">
    <source>
        <dbReference type="ARBA" id="ARBA00022927"/>
    </source>
</evidence>
<sequence length="384" mass="42324">MAENENGQEQTEQPTAKRLREAREKGQVARSREFNTLVILIAGGVFLLFLGGDLAGGLSALLTDALTLERSLIYDPGLLLPYLRDLMTRALLIVAPLFVVMMTIAILGPILIGGANFSAKAFAPKFSKLNPITGIKRVFSVQGLMELVKSLGKFVLVGLVAGLAISGIWESLMHLGELPVEVAITRTGEMAVNLFLIASAALLLVAAIDVPFQLYNHNKQLKMTLQEIKDEFKESDGKPEVKGRIRQMQMEMSRRRMMSEVPNADVIITNPTHYAVAIAYAAATMRAPHLLAKGADDVAAAIRELAETHDIPRIEAPRVARAIYFTTEIGQEIPNGLFVAVARLLAYVYQLKREDPEVEMPDDLPVPEEYLDPRVSRQARREAR</sequence>
<protein>
    <recommendedName>
        <fullName evidence="3 13">Flagellar biosynthetic protein FlhB</fullName>
    </recommendedName>
</protein>
<evidence type="ECO:0000256" key="1">
    <source>
        <dbReference type="ARBA" id="ARBA00004651"/>
    </source>
</evidence>
<comment type="function">
    <text evidence="12 13">Required for formation of the rod structure in the basal body of the flagellar apparatus. Together with FliI and FliH, may constitute the export apparatus of flagellin.</text>
</comment>
<keyword evidence="5 13" id="KW-1003">Cell membrane</keyword>
<reference evidence="15 16" key="1">
    <citation type="submission" date="2012-06" db="EMBL/GenBank/DDBJ databases">
        <title>Complete sequence of Thiocystis violascens DSM 198.</title>
        <authorList>
            <consortium name="US DOE Joint Genome Institute"/>
            <person name="Lucas S."/>
            <person name="Han J."/>
            <person name="Lapidus A."/>
            <person name="Cheng J.-F."/>
            <person name="Goodwin L."/>
            <person name="Pitluck S."/>
            <person name="Peters L."/>
            <person name="Ovchinnikova G."/>
            <person name="Teshima H."/>
            <person name="Detter J.C."/>
            <person name="Han C."/>
            <person name="Tapia R."/>
            <person name="Land M."/>
            <person name="Hauser L."/>
            <person name="Kyrpides N."/>
            <person name="Ivanova N."/>
            <person name="Pagani I."/>
            <person name="Vogl K."/>
            <person name="Liu Z."/>
            <person name="Frigaard N.-U."/>
            <person name="Bryant D."/>
            <person name="Woyke T."/>
        </authorList>
    </citation>
    <scope>NUCLEOTIDE SEQUENCE [LARGE SCALE GENOMIC DNA]</scope>
    <source>
        <strain evidence="16">ATCC 17096 / DSM 198 / 6111</strain>
    </source>
</reference>
<keyword evidence="15" id="KW-0966">Cell projection</keyword>
<evidence type="ECO:0000256" key="12">
    <source>
        <dbReference type="ARBA" id="ARBA00025078"/>
    </source>
</evidence>
<dbReference type="KEGG" id="tvi:Thivi_0371"/>
<dbReference type="OrthoDB" id="9807950at2"/>
<evidence type="ECO:0000313" key="16">
    <source>
        <dbReference type="Proteomes" id="UP000006062"/>
    </source>
</evidence>
<evidence type="ECO:0000256" key="11">
    <source>
        <dbReference type="ARBA" id="ARBA00023225"/>
    </source>
</evidence>
<comment type="subcellular location">
    <subcellularLocation>
        <location evidence="1">Cell membrane</location>
        <topology evidence="1">Multi-pass membrane protein</topology>
    </subcellularLocation>
</comment>
<dbReference type="GO" id="GO:0009306">
    <property type="term" value="P:protein secretion"/>
    <property type="evidence" value="ECO:0007669"/>
    <property type="project" value="InterPro"/>
</dbReference>
<dbReference type="SUPFAM" id="SSF160544">
    <property type="entry name" value="EscU C-terminal domain-like"/>
    <property type="match status" value="1"/>
</dbReference>
<dbReference type="Gene3D" id="3.40.1690.10">
    <property type="entry name" value="secretion proteins EscU"/>
    <property type="match status" value="1"/>
</dbReference>
<name>U3GJL3_THIV6</name>
<dbReference type="PRINTS" id="PR00950">
    <property type="entry name" value="TYPE3IMSPROT"/>
</dbReference>
<feature type="region of interest" description="Disordered" evidence="14">
    <location>
        <begin position="358"/>
        <end position="384"/>
    </location>
</feature>
<keyword evidence="9 13" id="KW-1133">Transmembrane helix</keyword>
<feature type="compositionally biased region" description="Polar residues" evidence="14">
    <location>
        <begin position="1"/>
        <end position="14"/>
    </location>
</feature>
<gene>
    <name evidence="13" type="primary">flhB</name>
    <name evidence="15" type="ordered locus">Thivi_0371</name>
</gene>
<feature type="transmembrane region" description="Helical" evidence="13">
    <location>
        <begin position="37"/>
        <end position="62"/>
    </location>
</feature>
<keyword evidence="8 13" id="KW-0653">Protein transport</keyword>
<dbReference type="Proteomes" id="UP000006062">
    <property type="component" value="Chromosome"/>
</dbReference>
<dbReference type="Gene3D" id="6.10.250.2080">
    <property type="match status" value="1"/>
</dbReference>
<dbReference type="Pfam" id="PF01312">
    <property type="entry name" value="Bac_export_2"/>
    <property type="match status" value="1"/>
</dbReference>
<feature type="transmembrane region" description="Helical" evidence="13">
    <location>
        <begin position="154"/>
        <end position="172"/>
    </location>
</feature>
<keyword evidence="7 13" id="KW-1005">Bacterial flagellum biogenesis</keyword>
<feature type="region of interest" description="Disordered" evidence="14">
    <location>
        <begin position="1"/>
        <end position="22"/>
    </location>
</feature>
<feature type="transmembrane region" description="Helical" evidence="13">
    <location>
        <begin position="192"/>
        <end position="215"/>
    </location>
</feature>
<accession>U3GJL3</accession>
<feature type="compositionally biased region" description="Basic and acidic residues" evidence="14">
    <location>
        <begin position="371"/>
        <end position="384"/>
    </location>
</feature>
<keyword evidence="16" id="KW-1185">Reference proteome</keyword>
<dbReference type="HOGENOM" id="CLU_041013_1_0_6"/>
<dbReference type="InterPro" id="IPR006135">
    <property type="entry name" value="T3SS_substrate_exporter"/>
</dbReference>
<evidence type="ECO:0000256" key="14">
    <source>
        <dbReference type="SAM" id="MobiDB-lite"/>
    </source>
</evidence>
<dbReference type="MEROPS" id="N06.A01"/>
<dbReference type="STRING" id="765911.Thivi_0371"/>
<evidence type="ECO:0000256" key="6">
    <source>
        <dbReference type="ARBA" id="ARBA00022692"/>
    </source>
</evidence>
<keyword evidence="15" id="KW-0282">Flagellum</keyword>
<evidence type="ECO:0000256" key="5">
    <source>
        <dbReference type="ARBA" id="ARBA00022475"/>
    </source>
</evidence>
<evidence type="ECO:0000313" key="15">
    <source>
        <dbReference type="EMBL" id="AFL72440.1"/>
    </source>
</evidence>
<dbReference type="NCBIfam" id="TIGR00328">
    <property type="entry name" value="flhB"/>
    <property type="match status" value="1"/>
</dbReference>
<dbReference type="eggNOG" id="COG1377">
    <property type="taxonomic scope" value="Bacteria"/>
</dbReference>
<keyword evidence="6 13" id="KW-0812">Transmembrane</keyword>
<keyword evidence="10 13" id="KW-0472">Membrane</keyword>
<keyword evidence="11 13" id="KW-1006">Bacterial flagellum protein export</keyword>
<feature type="transmembrane region" description="Helical" evidence="13">
    <location>
        <begin position="90"/>
        <end position="112"/>
    </location>
</feature>
<evidence type="ECO:0000256" key="2">
    <source>
        <dbReference type="ARBA" id="ARBA00010690"/>
    </source>
</evidence>
<evidence type="ECO:0000256" key="3">
    <source>
        <dbReference type="ARBA" id="ARBA00021622"/>
    </source>
</evidence>
<keyword evidence="4 13" id="KW-0813">Transport</keyword>